<feature type="domain" description="SLH" evidence="2">
    <location>
        <begin position="172"/>
        <end position="234"/>
    </location>
</feature>
<keyword evidence="4" id="KW-1185">Reference proteome</keyword>
<keyword evidence="1" id="KW-0732">Signal</keyword>
<evidence type="ECO:0000313" key="3">
    <source>
        <dbReference type="EMBL" id="MFD2672975.1"/>
    </source>
</evidence>
<evidence type="ECO:0000259" key="2">
    <source>
        <dbReference type="PROSITE" id="PS51272"/>
    </source>
</evidence>
<gene>
    <name evidence="3" type="ORF">ACFSUC_15505</name>
</gene>
<dbReference type="InterPro" id="IPR001119">
    <property type="entry name" value="SLH_dom"/>
</dbReference>
<feature type="chain" id="PRO_5045890951" evidence="1">
    <location>
        <begin position="34"/>
        <end position="890"/>
    </location>
</feature>
<dbReference type="PROSITE" id="PS51272">
    <property type="entry name" value="SLH"/>
    <property type="match status" value="2"/>
</dbReference>
<dbReference type="RefSeq" id="WP_379930533.1">
    <property type="nucleotide sequence ID" value="NZ_JBHUMM010000043.1"/>
</dbReference>
<accession>A0ABW5REF6</accession>
<dbReference type="EMBL" id="JBHUMM010000043">
    <property type="protein sequence ID" value="MFD2672975.1"/>
    <property type="molecule type" value="Genomic_DNA"/>
</dbReference>
<dbReference type="PANTHER" id="PTHR43308:SF5">
    <property type="entry name" value="S-LAYER PROTEIN _ PEPTIDOGLYCAN ENDO-BETA-N-ACETYLGLUCOSAMINIDASE"/>
    <property type="match status" value="1"/>
</dbReference>
<comment type="caution">
    <text evidence="3">The sequence shown here is derived from an EMBL/GenBank/DDBJ whole genome shotgun (WGS) entry which is preliminary data.</text>
</comment>
<proteinExistence type="predicted"/>
<dbReference type="InterPro" id="IPR051465">
    <property type="entry name" value="Cell_Envelope_Struct_Comp"/>
</dbReference>
<reference evidence="4" key="1">
    <citation type="journal article" date="2019" name="Int. J. Syst. Evol. Microbiol.">
        <title>The Global Catalogue of Microorganisms (GCM) 10K type strain sequencing project: providing services to taxonomists for standard genome sequencing and annotation.</title>
        <authorList>
            <consortium name="The Broad Institute Genomics Platform"/>
            <consortium name="The Broad Institute Genome Sequencing Center for Infectious Disease"/>
            <person name="Wu L."/>
            <person name="Ma J."/>
        </authorList>
    </citation>
    <scope>NUCLEOTIDE SEQUENCE [LARGE SCALE GENOMIC DNA]</scope>
    <source>
        <strain evidence="4">KCTC 33676</strain>
    </source>
</reference>
<feature type="domain" description="SLH" evidence="2">
    <location>
        <begin position="38"/>
        <end position="101"/>
    </location>
</feature>
<feature type="signal peptide" evidence="1">
    <location>
        <begin position="1"/>
        <end position="33"/>
    </location>
</feature>
<dbReference type="PANTHER" id="PTHR43308">
    <property type="entry name" value="OUTER MEMBRANE PROTEIN ALPHA-RELATED"/>
    <property type="match status" value="1"/>
</dbReference>
<name>A0ABW5REF6_9BACL</name>
<protein>
    <submittedName>
        <fullName evidence="3">S-layer homology domain-containing protein</fullName>
    </submittedName>
</protein>
<dbReference type="Proteomes" id="UP001597497">
    <property type="component" value="Unassembled WGS sequence"/>
</dbReference>
<organism evidence="3 4">
    <name type="scientific">Marinicrinis sediminis</name>
    <dbReference type="NCBI Taxonomy" id="1652465"/>
    <lineage>
        <taxon>Bacteria</taxon>
        <taxon>Bacillati</taxon>
        <taxon>Bacillota</taxon>
        <taxon>Bacilli</taxon>
        <taxon>Bacillales</taxon>
        <taxon>Paenibacillaceae</taxon>
    </lineage>
</organism>
<dbReference type="Pfam" id="PF00395">
    <property type="entry name" value="SLH"/>
    <property type="match status" value="2"/>
</dbReference>
<evidence type="ECO:0000256" key="1">
    <source>
        <dbReference type="SAM" id="SignalP"/>
    </source>
</evidence>
<sequence>MGKKWKKQLSLGIAASLCLTMVFSAFPPQSAKAAEAEVKTSFTDMSEAHWANKFVSKLALLQVINGYQDGSFKPNQEVSQQDVLLMAIKMMGIDAEAEVEGIAYSIPLFVKDYAREEVYLALKKGLIQVGEEQSLLEDGEEWGTKGASREWVARVLVRALTQEEPIAQVNLNERFGDADEVSAWALPYVKRAVELGLLNGKDGQIAPQMNVTRAEMATLFNQLEPLLEQSLEDVREGRVVSLSGQKIQLQMDGGEVKSYNLHDEVKFFDVDQNKEQISADQIGLYDKVYVIIRHDEVYYVEHLEEAQLNTTEGKFVQLNTDEMNLTLLVDGQYRVFKLSAATTVIDTEENGLNLSNLVPSSKLRVSQNPYEEGNKVVSIDVLEVPVNKTAKGTFESLENDQLNARNLESNETESFDLSEEIRYTYGEKTIEAAQLQSGDLVEYVIVNSVVTAVKLIDPVVPLLETFEGTYIGSEYDAKLGAYFVSLRSENNKPVAYYTDKNIKVQLEGKDKAELNDLISQDRVQVTINEKEDIVAIQILNRSVESKIQQKVLYYNEENGKLLLDSSDTLFVVGPETDITAYGVPIQRSNAGNYLVENKKIDIIYSGNQLMEINITNSYAGTVQKVDTSRKEIQVLGKDGHLHTFKWSSYLVVDLIGSSSATINNVKIGDEVTVILDSNQQFATRVEMSAKKVYTLTGVTPSSSRLEWKDEKGTNTTKYIASNIKITNASGQTITLGELKKDDRLIAFYQGSTLKELRRADGYLGYITSVDTVNSKIQLMTYSGTSVTLTVPSGASLASGDRVEVVKDSFTVAHIMKLESETRTFWKYIGGTTNELHVKKKSVSDQDYIFKLNDDVVFTKDGQLTQVTALKENDKVTLYFYQGELIEVKIS</sequence>
<evidence type="ECO:0000313" key="4">
    <source>
        <dbReference type="Proteomes" id="UP001597497"/>
    </source>
</evidence>